<dbReference type="Pfam" id="PF00439">
    <property type="entry name" value="Bromodomain"/>
    <property type="match status" value="1"/>
</dbReference>
<keyword evidence="1 2" id="KW-0103">Bromodomain</keyword>
<keyword evidence="5" id="KW-1185">Reference proteome</keyword>
<dbReference type="PRINTS" id="PR00503">
    <property type="entry name" value="BROMODOMAIN"/>
</dbReference>
<dbReference type="Gene3D" id="1.20.920.10">
    <property type="entry name" value="Bromodomain-like"/>
    <property type="match status" value="1"/>
</dbReference>
<reference evidence="4 5" key="1">
    <citation type="submission" date="2024-04" db="EMBL/GenBank/DDBJ databases">
        <title>Tritrichomonas musculus Genome.</title>
        <authorList>
            <person name="Alves-Ferreira E."/>
            <person name="Grigg M."/>
            <person name="Lorenzi H."/>
            <person name="Galac M."/>
        </authorList>
    </citation>
    <scope>NUCLEOTIDE SEQUENCE [LARGE SCALE GENOMIC DNA]</scope>
    <source>
        <strain evidence="4 5">EAF2021</strain>
    </source>
</reference>
<sequence>MNFPKMSQFQHDWCQSMLDEIGKKRISSFFDRTTSNYAQTHSKEFDSNTSEPMDLSTVRDNLQKEQYDTVEKWGHDMRLIFYNSLSFFEPDDPLYMMAEELQKWFEKRYINFPRTSHEEWQMTLHKTQKLVKKLIKNAPQSFIQESESHESSSNEK</sequence>
<dbReference type="InterPro" id="IPR050935">
    <property type="entry name" value="Bromo_chromatin_reader"/>
</dbReference>
<evidence type="ECO:0000313" key="5">
    <source>
        <dbReference type="Proteomes" id="UP001470230"/>
    </source>
</evidence>
<name>A0ABR2IB10_9EUKA</name>
<evidence type="ECO:0000256" key="1">
    <source>
        <dbReference type="ARBA" id="ARBA00023117"/>
    </source>
</evidence>
<comment type="caution">
    <text evidence="4">The sequence shown here is derived from an EMBL/GenBank/DDBJ whole genome shotgun (WGS) entry which is preliminary data.</text>
</comment>
<feature type="domain" description="Bromo" evidence="3">
    <location>
        <begin position="22"/>
        <end position="95"/>
    </location>
</feature>
<dbReference type="PANTHER" id="PTHR22880:SF225">
    <property type="entry name" value="BROMODOMAIN-CONTAINING PROTEIN BET-1-RELATED"/>
    <property type="match status" value="1"/>
</dbReference>
<dbReference type="PANTHER" id="PTHR22880">
    <property type="entry name" value="FALZ-RELATED BROMODOMAIN-CONTAINING PROTEINS"/>
    <property type="match status" value="1"/>
</dbReference>
<evidence type="ECO:0000256" key="2">
    <source>
        <dbReference type="PROSITE-ProRule" id="PRU00035"/>
    </source>
</evidence>
<organism evidence="4 5">
    <name type="scientific">Tritrichomonas musculus</name>
    <dbReference type="NCBI Taxonomy" id="1915356"/>
    <lineage>
        <taxon>Eukaryota</taxon>
        <taxon>Metamonada</taxon>
        <taxon>Parabasalia</taxon>
        <taxon>Tritrichomonadida</taxon>
        <taxon>Tritrichomonadidae</taxon>
        <taxon>Tritrichomonas</taxon>
    </lineage>
</organism>
<proteinExistence type="predicted"/>
<dbReference type="EMBL" id="JAPFFF010000018">
    <property type="protein sequence ID" value="KAK8860168.1"/>
    <property type="molecule type" value="Genomic_DNA"/>
</dbReference>
<accession>A0ABR2IB10</accession>
<dbReference type="InterPro" id="IPR001487">
    <property type="entry name" value="Bromodomain"/>
</dbReference>
<dbReference type="PROSITE" id="PS50014">
    <property type="entry name" value="BROMODOMAIN_2"/>
    <property type="match status" value="1"/>
</dbReference>
<evidence type="ECO:0000313" key="4">
    <source>
        <dbReference type="EMBL" id="KAK8860168.1"/>
    </source>
</evidence>
<dbReference type="Proteomes" id="UP001470230">
    <property type="component" value="Unassembled WGS sequence"/>
</dbReference>
<dbReference type="SMART" id="SM00297">
    <property type="entry name" value="BROMO"/>
    <property type="match status" value="1"/>
</dbReference>
<protein>
    <recommendedName>
        <fullName evidence="3">Bromo domain-containing protein</fullName>
    </recommendedName>
</protein>
<gene>
    <name evidence="4" type="ORF">M9Y10_011832</name>
</gene>
<dbReference type="InterPro" id="IPR036427">
    <property type="entry name" value="Bromodomain-like_sf"/>
</dbReference>
<evidence type="ECO:0000259" key="3">
    <source>
        <dbReference type="PROSITE" id="PS50014"/>
    </source>
</evidence>
<dbReference type="SUPFAM" id="SSF47370">
    <property type="entry name" value="Bromodomain"/>
    <property type="match status" value="1"/>
</dbReference>